<dbReference type="GO" id="GO:0009117">
    <property type="term" value="P:nucleotide metabolic process"/>
    <property type="evidence" value="ECO:0007669"/>
    <property type="project" value="UniProtKB-KW"/>
</dbReference>
<dbReference type="GO" id="GO:0036222">
    <property type="term" value="F:XTP diphosphatase activity"/>
    <property type="evidence" value="ECO:0007669"/>
    <property type="project" value="UniProtKB-UniRule"/>
</dbReference>
<evidence type="ECO:0000256" key="11">
    <source>
        <dbReference type="RuleBase" id="RU003781"/>
    </source>
</evidence>
<evidence type="ECO:0000256" key="10">
    <source>
        <dbReference type="HAMAP-Rule" id="MF_01405"/>
    </source>
</evidence>
<evidence type="ECO:0000256" key="3">
    <source>
        <dbReference type="ARBA" id="ARBA00022723"/>
    </source>
</evidence>
<dbReference type="EMBL" id="VIGH01000007">
    <property type="protein sequence ID" value="TQF67220.1"/>
    <property type="molecule type" value="Genomic_DNA"/>
</dbReference>
<gene>
    <name evidence="13" type="primary">rdgB</name>
    <name evidence="13" type="ORF">FK531_16850</name>
</gene>
<feature type="binding site" evidence="10">
    <location>
        <position position="182"/>
    </location>
    <ligand>
        <name>substrate</name>
    </ligand>
</feature>
<evidence type="ECO:0000256" key="5">
    <source>
        <dbReference type="ARBA" id="ARBA00022801"/>
    </source>
</evidence>
<dbReference type="SUPFAM" id="SSF52972">
    <property type="entry name" value="ITPase-like"/>
    <property type="match status" value="1"/>
</dbReference>
<keyword evidence="5 10" id="KW-0378">Hydrolase</keyword>
<dbReference type="PANTHER" id="PTHR11067">
    <property type="entry name" value="INOSINE TRIPHOSPHATE PYROPHOSPHATASE/HAM1 PROTEIN"/>
    <property type="match status" value="1"/>
</dbReference>
<feature type="binding site" evidence="10">
    <location>
        <begin position="187"/>
        <end position="188"/>
    </location>
    <ligand>
        <name>substrate</name>
    </ligand>
</feature>
<dbReference type="NCBIfam" id="TIGR00042">
    <property type="entry name" value="RdgB/HAM1 family non-canonical purine NTP pyrophosphatase"/>
    <property type="match status" value="1"/>
</dbReference>
<comment type="subunit">
    <text evidence="2 10">Homodimer.</text>
</comment>
<dbReference type="GO" id="GO:0035870">
    <property type="term" value="F:dITP diphosphatase activity"/>
    <property type="evidence" value="ECO:0007669"/>
    <property type="project" value="UniProtKB-UniRule"/>
</dbReference>
<evidence type="ECO:0000256" key="12">
    <source>
        <dbReference type="SAM" id="MobiDB-lite"/>
    </source>
</evidence>
<dbReference type="PANTHER" id="PTHR11067:SF9">
    <property type="entry name" value="INOSINE TRIPHOSPHATE PYROPHOSPHATASE"/>
    <property type="match status" value="1"/>
</dbReference>
<dbReference type="OrthoDB" id="9807456at2"/>
<comment type="catalytic activity">
    <reaction evidence="8 10">
        <text>dITP + H2O = dIMP + diphosphate + H(+)</text>
        <dbReference type="Rhea" id="RHEA:28342"/>
        <dbReference type="ChEBI" id="CHEBI:15377"/>
        <dbReference type="ChEBI" id="CHEBI:15378"/>
        <dbReference type="ChEBI" id="CHEBI:33019"/>
        <dbReference type="ChEBI" id="CHEBI:61194"/>
        <dbReference type="ChEBI" id="CHEBI:61382"/>
        <dbReference type="EC" id="3.6.1.66"/>
    </reaction>
</comment>
<dbReference type="GO" id="GO:0000166">
    <property type="term" value="F:nucleotide binding"/>
    <property type="evidence" value="ECO:0007669"/>
    <property type="project" value="UniProtKB-KW"/>
</dbReference>
<proteinExistence type="inferred from homology"/>
<comment type="function">
    <text evidence="10">Pyrophosphatase that catalyzes the hydrolysis of nucleoside triphosphates to their monophosphate derivatives, with a high preference for the non-canonical purine nucleotides XTP (xanthosine triphosphate), dITP (deoxyinosine triphosphate) and ITP. Seems to function as a house-cleaning enzyme that removes non-canonical purine nucleotides from the nucleotide pool, thus preventing their incorporation into DNA/RNA and avoiding chromosomal lesions.</text>
</comment>
<keyword evidence="3 10" id="KW-0479">Metal-binding</keyword>
<protein>
    <recommendedName>
        <fullName evidence="10">dITP/XTP pyrophosphatase</fullName>
        <ecNumber evidence="10">3.6.1.66</ecNumber>
    </recommendedName>
    <alternativeName>
        <fullName evidence="10">Non-canonical purine NTP pyrophosphatase</fullName>
    </alternativeName>
    <alternativeName>
        <fullName evidence="10">Non-standard purine NTP pyrophosphatase</fullName>
    </alternativeName>
    <alternativeName>
        <fullName evidence="10">Nucleoside-triphosphate diphosphatase</fullName>
    </alternativeName>
    <alternativeName>
        <fullName evidence="10">Nucleoside-triphosphate pyrophosphatase</fullName>
        <shortName evidence="10">NTPase</shortName>
    </alternativeName>
</protein>
<dbReference type="CDD" id="cd00515">
    <property type="entry name" value="HAM1"/>
    <property type="match status" value="1"/>
</dbReference>
<evidence type="ECO:0000313" key="13">
    <source>
        <dbReference type="EMBL" id="TQF67220.1"/>
    </source>
</evidence>
<dbReference type="GO" id="GO:0036220">
    <property type="term" value="F:ITP diphosphatase activity"/>
    <property type="evidence" value="ECO:0007669"/>
    <property type="project" value="UniProtKB-UniRule"/>
</dbReference>
<dbReference type="GO" id="GO:0046872">
    <property type="term" value="F:metal ion binding"/>
    <property type="evidence" value="ECO:0007669"/>
    <property type="project" value="UniProtKB-KW"/>
</dbReference>
<dbReference type="InterPro" id="IPR029001">
    <property type="entry name" value="ITPase-like_fam"/>
</dbReference>
<evidence type="ECO:0000256" key="1">
    <source>
        <dbReference type="ARBA" id="ARBA00008023"/>
    </source>
</evidence>
<dbReference type="FunFam" id="3.90.950.10:FF:000001">
    <property type="entry name" value="dITP/XTP pyrophosphatase"/>
    <property type="match status" value="1"/>
</dbReference>
<name>A0A541B4I0_9NOCA</name>
<dbReference type="Pfam" id="PF01725">
    <property type="entry name" value="Ham1p_like"/>
    <property type="match status" value="1"/>
</dbReference>
<dbReference type="Proteomes" id="UP000316256">
    <property type="component" value="Unassembled WGS sequence"/>
</dbReference>
<evidence type="ECO:0000256" key="9">
    <source>
        <dbReference type="ARBA" id="ARBA00052017"/>
    </source>
</evidence>
<evidence type="ECO:0000256" key="7">
    <source>
        <dbReference type="ARBA" id="ARBA00023080"/>
    </source>
</evidence>
<evidence type="ECO:0000256" key="8">
    <source>
        <dbReference type="ARBA" id="ARBA00051875"/>
    </source>
</evidence>
<dbReference type="AlphaFoldDB" id="A0A541B4I0"/>
<accession>A0A541B4I0</accession>
<dbReference type="Gene3D" id="3.90.950.10">
    <property type="match status" value="1"/>
</dbReference>
<evidence type="ECO:0000256" key="4">
    <source>
        <dbReference type="ARBA" id="ARBA00022741"/>
    </source>
</evidence>
<feature type="active site" description="Proton acceptor" evidence="10">
    <location>
        <position position="76"/>
    </location>
</feature>
<keyword evidence="14" id="KW-1185">Reference proteome</keyword>
<keyword evidence="4 10" id="KW-0547">Nucleotide-binding</keyword>
<feature type="binding site" evidence="10">
    <location>
        <position position="76"/>
    </location>
    <ligand>
        <name>Mg(2+)</name>
        <dbReference type="ChEBI" id="CHEBI:18420"/>
    </ligand>
</feature>
<feature type="binding site" evidence="10">
    <location>
        <begin position="159"/>
        <end position="162"/>
    </location>
    <ligand>
        <name>substrate</name>
    </ligand>
</feature>
<feature type="binding site" evidence="10">
    <location>
        <position position="77"/>
    </location>
    <ligand>
        <name>substrate</name>
    </ligand>
</feature>
<keyword evidence="7 10" id="KW-0546">Nucleotide metabolism</keyword>
<evidence type="ECO:0000256" key="2">
    <source>
        <dbReference type="ARBA" id="ARBA00011738"/>
    </source>
</evidence>
<dbReference type="InterPro" id="IPR002637">
    <property type="entry name" value="RdgB/HAM1"/>
</dbReference>
<dbReference type="GO" id="GO:0005829">
    <property type="term" value="C:cytosol"/>
    <property type="evidence" value="ECO:0007669"/>
    <property type="project" value="TreeGrafter"/>
</dbReference>
<dbReference type="InterPro" id="IPR020922">
    <property type="entry name" value="dITP/XTP_pyrophosphatase"/>
</dbReference>
<comment type="catalytic activity">
    <reaction evidence="10">
        <text>ITP + H2O = IMP + diphosphate + H(+)</text>
        <dbReference type="Rhea" id="RHEA:29399"/>
        <dbReference type="ChEBI" id="CHEBI:15377"/>
        <dbReference type="ChEBI" id="CHEBI:15378"/>
        <dbReference type="ChEBI" id="CHEBI:33019"/>
        <dbReference type="ChEBI" id="CHEBI:58053"/>
        <dbReference type="ChEBI" id="CHEBI:61402"/>
        <dbReference type="EC" id="3.6.1.66"/>
    </reaction>
</comment>
<sequence length="205" mass="21126">MPEPVRLLVASRNTKKLKELRRVLEAAGVSGIDLVGLNEVPEFPEAPETGATFEDNALAKARDGAAATGLPCVADDSGLEVDALNGMPGVLSARWSGGHGDDAANTSLVLAQLSDVPDGRRGAAFVSACALVVPGGAERVVRGSWPGAIAREPRGDGGFGYDPVFVPEGERRSAAELTPEEKDAASHRGRALAQLVPDLAALAAR</sequence>
<organism evidence="13 14">
    <name type="scientific">Rhodococcus spelaei</name>
    <dbReference type="NCBI Taxonomy" id="2546320"/>
    <lineage>
        <taxon>Bacteria</taxon>
        <taxon>Bacillati</taxon>
        <taxon>Actinomycetota</taxon>
        <taxon>Actinomycetes</taxon>
        <taxon>Mycobacteriales</taxon>
        <taxon>Nocardiaceae</taxon>
        <taxon>Rhodococcus</taxon>
    </lineage>
</organism>
<evidence type="ECO:0000256" key="6">
    <source>
        <dbReference type="ARBA" id="ARBA00022842"/>
    </source>
</evidence>
<dbReference type="GO" id="GO:0017111">
    <property type="term" value="F:ribonucleoside triphosphate phosphatase activity"/>
    <property type="evidence" value="ECO:0007669"/>
    <property type="project" value="InterPro"/>
</dbReference>
<feature type="region of interest" description="Disordered" evidence="12">
    <location>
        <begin position="170"/>
        <end position="190"/>
    </location>
</feature>
<feature type="compositionally biased region" description="Basic and acidic residues" evidence="12">
    <location>
        <begin position="170"/>
        <end position="186"/>
    </location>
</feature>
<comment type="cofactor">
    <cofactor evidence="10">
        <name>Mg(2+)</name>
        <dbReference type="ChEBI" id="CHEBI:18420"/>
    </cofactor>
    <text evidence="10">Binds 1 Mg(2+) ion per subunit.</text>
</comment>
<comment type="catalytic activity">
    <reaction evidence="9 10">
        <text>XTP + H2O = XMP + diphosphate + H(+)</text>
        <dbReference type="Rhea" id="RHEA:28610"/>
        <dbReference type="ChEBI" id="CHEBI:15377"/>
        <dbReference type="ChEBI" id="CHEBI:15378"/>
        <dbReference type="ChEBI" id="CHEBI:33019"/>
        <dbReference type="ChEBI" id="CHEBI:57464"/>
        <dbReference type="ChEBI" id="CHEBI:61314"/>
        <dbReference type="EC" id="3.6.1.66"/>
    </reaction>
</comment>
<feature type="binding site" evidence="10">
    <location>
        <begin position="11"/>
        <end position="16"/>
    </location>
    <ligand>
        <name>substrate</name>
    </ligand>
</feature>
<comment type="similarity">
    <text evidence="1 10 11">Belongs to the HAM1 NTPase family.</text>
</comment>
<dbReference type="GO" id="GO:0009146">
    <property type="term" value="P:purine nucleoside triphosphate catabolic process"/>
    <property type="evidence" value="ECO:0007669"/>
    <property type="project" value="UniProtKB-UniRule"/>
</dbReference>
<evidence type="ECO:0000313" key="14">
    <source>
        <dbReference type="Proteomes" id="UP000316256"/>
    </source>
</evidence>
<keyword evidence="6 10" id="KW-0460">Magnesium</keyword>
<comment type="caution">
    <text evidence="13">The sequence shown here is derived from an EMBL/GenBank/DDBJ whole genome shotgun (WGS) entry which is preliminary data.</text>
</comment>
<comment type="caution">
    <text evidence="10">Lacks conserved residue(s) required for the propagation of feature annotation.</text>
</comment>
<dbReference type="RefSeq" id="WP_142101326.1">
    <property type="nucleotide sequence ID" value="NZ_VIGH01000007.1"/>
</dbReference>
<dbReference type="EC" id="3.6.1.66" evidence="10"/>
<dbReference type="HAMAP" id="MF_01405">
    <property type="entry name" value="Non_canon_purine_NTPase"/>
    <property type="match status" value="1"/>
</dbReference>
<reference evidence="13 14" key="1">
    <citation type="submission" date="2019-06" db="EMBL/GenBank/DDBJ databases">
        <title>Rhodococcus spaelei sp. nov., isolated from a cave.</title>
        <authorList>
            <person name="Lee S.D."/>
        </authorList>
    </citation>
    <scope>NUCLEOTIDE SEQUENCE [LARGE SCALE GENOMIC DNA]</scope>
    <source>
        <strain evidence="13 14">C9-5</strain>
    </source>
</reference>